<feature type="region of interest" description="Disordered" evidence="1">
    <location>
        <begin position="91"/>
        <end position="120"/>
    </location>
</feature>
<proteinExistence type="predicted"/>
<keyword evidence="4" id="KW-1185">Reference proteome</keyword>
<gene>
    <name evidence="3" type="ORF">GCM10010201_34530</name>
</gene>
<evidence type="ECO:0000313" key="3">
    <source>
        <dbReference type="EMBL" id="GAA2532157.1"/>
    </source>
</evidence>
<dbReference type="InterPro" id="IPR036397">
    <property type="entry name" value="RNaseH_sf"/>
</dbReference>
<feature type="compositionally biased region" description="Basic and acidic residues" evidence="1">
    <location>
        <begin position="109"/>
        <end position="120"/>
    </location>
</feature>
<evidence type="ECO:0000313" key="4">
    <source>
        <dbReference type="Proteomes" id="UP001499978"/>
    </source>
</evidence>
<organism evidence="3 4">
    <name type="scientific">Pilimelia columellifera subsp. columellifera</name>
    <dbReference type="NCBI Taxonomy" id="706583"/>
    <lineage>
        <taxon>Bacteria</taxon>
        <taxon>Bacillati</taxon>
        <taxon>Actinomycetota</taxon>
        <taxon>Actinomycetes</taxon>
        <taxon>Micromonosporales</taxon>
        <taxon>Micromonosporaceae</taxon>
        <taxon>Pilimelia</taxon>
    </lineage>
</organism>
<comment type="caution">
    <text evidence="3">The sequence shown here is derived from an EMBL/GenBank/DDBJ whole genome shotgun (WGS) entry which is preliminary data.</text>
</comment>
<dbReference type="Proteomes" id="UP001499978">
    <property type="component" value="Unassembled WGS sequence"/>
</dbReference>
<sequence length="120" mass="13960">MCQVIRRRWPTGRIYLIVDNFSPHLRAEVRSWCADNNIELVFLPTNASWLNWIEAEFAALRHFALNGTDHRSHTEQGEAIGAYIRWRDQQAQPKTTFAPNSKISSPDWQTKRDNRVNVPG</sequence>
<dbReference type="InterPro" id="IPR038717">
    <property type="entry name" value="Tc1-like_DDE_dom"/>
</dbReference>
<evidence type="ECO:0000256" key="1">
    <source>
        <dbReference type="SAM" id="MobiDB-lite"/>
    </source>
</evidence>
<dbReference type="Pfam" id="PF13358">
    <property type="entry name" value="DDE_3"/>
    <property type="match status" value="1"/>
</dbReference>
<evidence type="ECO:0000259" key="2">
    <source>
        <dbReference type="Pfam" id="PF13358"/>
    </source>
</evidence>
<accession>A0ABP6B1B9</accession>
<protein>
    <recommendedName>
        <fullName evidence="2">Tc1-like transposase DDE domain-containing protein</fullName>
    </recommendedName>
</protein>
<name>A0ABP6B1B9_9ACTN</name>
<dbReference type="Gene3D" id="3.30.420.10">
    <property type="entry name" value="Ribonuclease H-like superfamily/Ribonuclease H"/>
    <property type="match status" value="1"/>
</dbReference>
<reference evidence="4" key="1">
    <citation type="journal article" date="2019" name="Int. J. Syst. Evol. Microbiol.">
        <title>The Global Catalogue of Microorganisms (GCM) 10K type strain sequencing project: providing services to taxonomists for standard genome sequencing and annotation.</title>
        <authorList>
            <consortium name="The Broad Institute Genomics Platform"/>
            <consortium name="The Broad Institute Genome Sequencing Center for Infectious Disease"/>
            <person name="Wu L."/>
            <person name="Ma J."/>
        </authorList>
    </citation>
    <scope>NUCLEOTIDE SEQUENCE [LARGE SCALE GENOMIC DNA]</scope>
    <source>
        <strain evidence="4">JCM 3367</strain>
    </source>
</reference>
<feature type="compositionally biased region" description="Polar residues" evidence="1">
    <location>
        <begin position="91"/>
        <end position="108"/>
    </location>
</feature>
<dbReference type="EMBL" id="BAAARY010000031">
    <property type="protein sequence ID" value="GAA2532157.1"/>
    <property type="molecule type" value="Genomic_DNA"/>
</dbReference>
<feature type="domain" description="Tc1-like transposase DDE" evidence="2">
    <location>
        <begin position="6"/>
        <end position="67"/>
    </location>
</feature>